<evidence type="ECO:0000256" key="1">
    <source>
        <dbReference type="SAM" id="MobiDB-lite"/>
    </source>
</evidence>
<dbReference type="PANTHER" id="PTHR43792:SF16">
    <property type="entry name" value="N-ACETYLTRANSFERASE DOMAIN-CONTAINING PROTEIN"/>
    <property type="match status" value="1"/>
</dbReference>
<dbReference type="InterPro" id="IPR051531">
    <property type="entry name" value="N-acetyltransferase"/>
</dbReference>
<name>A0ABU2RBZ4_9ACTN</name>
<evidence type="ECO:0000259" key="2">
    <source>
        <dbReference type="PROSITE" id="PS51186"/>
    </source>
</evidence>
<organism evidence="3 4">
    <name type="scientific">Streptomyces salyersiae</name>
    <dbReference type="NCBI Taxonomy" id="3075530"/>
    <lineage>
        <taxon>Bacteria</taxon>
        <taxon>Bacillati</taxon>
        <taxon>Actinomycetota</taxon>
        <taxon>Actinomycetes</taxon>
        <taxon>Kitasatosporales</taxon>
        <taxon>Streptomycetaceae</taxon>
        <taxon>Streptomyces</taxon>
    </lineage>
</organism>
<dbReference type="EMBL" id="JAVREX010000001">
    <property type="protein sequence ID" value="MDT0426096.1"/>
    <property type="molecule type" value="Genomic_DNA"/>
</dbReference>
<evidence type="ECO:0000313" key="4">
    <source>
        <dbReference type="Proteomes" id="UP001183777"/>
    </source>
</evidence>
<reference evidence="4" key="1">
    <citation type="submission" date="2023-07" db="EMBL/GenBank/DDBJ databases">
        <title>30 novel species of actinomycetes from the DSMZ collection.</title>
        <authorList>
            <person name="Nouioui I."/>
        </authorList>
    </citation>
    <scope>NUCLEOTIDE SEQUENCE [LARGE SCALE GENOMIC DNA]</scope>
    <source>
        <strain evidence="4">DSM 41770</strain>
    </source>
</reference>
<feature type="region of interest" description="Disordered" evidence="1">
    <location>
        <begin position="181"/>
        <end position="215"/>
    </location>
</feature>
<dbReference type="InterPro" id="IPR016181">
    <property type="entry name" value="Acyl_CoA_acyltransferase"/>
</dbReference>
<feature type="domain" description="N-acetyltransferase" evidence="2">
    <location>
        <begin position="13"/>
        <end position="179"/>
    </location>
</feature>
<proteinExistence type="predicted"/>
<dbReference type="InterPro" id="IPR000182">
    <property type="entry name" value="GNAT_dom"/>
</dbReference>
<dbReference type="Pfam" id="PF13302">
    <property type="entry name" value="Acetyltransf_3"/>
    <property type="match status" value="1"/>
</dbReference>
<sequence length="215" mass="22539">MTTTALTLSAGELLLRPWRADDLPALLAAHDDPAMRRWLATRLSGAEEARAWLEAQREGWASGRRFGFAVTDPGAEESLVGNVVLKLTGPDRQSAEAGYWTTAAARGRGVASLSLGALTDWAFTASAVSPGDGLRRIELFHRVDNDASCRVAEKSGYALAEFVPPCPPPHPLDGHRHVRHAGAVSAAGARRAGSAGTAGGPATPRRCGDSAAPSR</sequence>
<dbReference type="RefSeq" id="WP_311654339.1">
    <property type="nucleotide sequence ID" value="NZ_JAVREX010000001.1"/>
</dbReference>
<dbReference type="Proteomes" id="UP001183777">
    <property type="component" value="Unassembled WGS sequence"/>
</dbReference>
<evidence type="ECO:0000313" key="3">
    <source>
        <dbReference type="EMBL" id="MDT0426096.1"/>
    </source>
</evidence>
<dbReference type="PANTHER" id="PTHR43792">
    <property type="entry name" value="GNAT FAMILY, PUTATIVE (AFU_ORTHOLOGUE AFUA_3G00765)-RELATED-RELATED"/>
    <property type="match status" value="1"/>
</dbReference>
<comment type="caution">
    <text evidence="3">The sequence shown here is derived from an EMBL/GenBank/DDBJ whole genome shotgun (WGS) entry which is preliminary data.</text>
</comment>
<protein>
    <submittedName>
        <fullName evidence="3">GNAT family N-acetyltransferase</fullName>
    </submittedName>
</protein>
<gene>
    <name evidence="3" type="ORF">RM649_00280</name>
</gene>
<keyword evidence="4" id="KW-1185">Reference proteome</keyword>
<dbReference type="PROSITE" id="PS51186">
    <property type="entry name" value="GNAT"/>
    <property type="match status" value="1"/>
</dbReference>
<accession>A0ABU2RBZ4</accession>
<feature type="compositionally biased region" description="Low complexity" evidence="1">
    <location>
        <begin position="181"/>
        <end position="205"/>
    </location>
</feature>
<dbReference type="Gene3D" id="3.40.630.30">
    <property type="match status" value="1"/>
</dbReference>
<dbReference type="SUPFAM" id="SSF55729">
    <property type="entry name" value="Acyl-CoA N-acyltransferases (Nat)"/>
    <property type="match status" value="1"/>
</dbReference>